<evidence type="ECO:0000256" key="1">
    <source>
        <dbReference type="SAM" id="Phobius"/>
    </source>
</evidence>
<accession>A0ABV2X300</accession>
<sequence>MTTRLHATGVTAARVTARLTAARVTARLTAALLAAAGLTVLGRGDRPWDRPRRDR</sequence>
<gene>
    <name evidence="2" type="ORF">ABZ507_00435</name>
</gene>
<keyword evidence="3" id="KW-1185">Reference proteome</keyword>
<dbReference type="Proteomes" id="UP001550535">
    <property type="component" value="Unassembled WGS sequence"/>
</dbReference>
<reference evidence="2 3" key="1">
    <citation type="submission" date="2024-06" db="EMBL/GenBank/DDBJ databases">
        <title>The Natural Products Discovery Center: Release of the First 8490 Sequenced Strains for Exploring Actinobacteria Biosynthetic Diversity.</title>
        <authorList>
            <person name="Kalkreuter E."/>
            <person name="Kautsar S.A."/>
            <person name="Yang D."/>
            <person name="Bader C.D."/>
            <person name="Teijaro C.N."/>
            <person name="Fluegel L."/>
            <person name="Davis C.M."/>
            <person name="Simpson J.R."/>
            <person name="Lauterbach L."/>
            <person name="Steele A.D."/>
            <person name="Gui C."/>
            <person name="Meng S."/>
            <person name="Li G."/>
            <person name="Viehrig K."/>
            <person name="Ye F."/>
            <person name="Su P."/>
            <person name="Kiefer A.F."/>
            <person name="Nichols A."/>
            <person name="Cepeda A.J."/>
            <person name="Yan W."/>
            <person name="Fan B."/>
            <person name="Jiang Y."/>
            <person name="Adhikari A."/>
            <person name="Zheng C.-J."/>
            <person name="Schuster L."/>
            <person name="Cowan T.M."/>
            <person name="Smanski M.J."/>
            <person name="Chevrette M.G."/>
            <person name="De Carvalho L.P.S."/>
            <person name="Shen B."/>
        </authorList>
    </citation>
    <scope>NUCLEOTIDE SEQUENCE [LARGE SCALE GENOMIC DNA]</scope>
    <source>
        <strain evidence="2 3">NPDC019434</strain>
    </source>
</reference>
<organism evidence="2 3">
    <name type="scientific">Nocardia niwae</name>
    <dbReference type="NCBI Taxonomy" id="626084"/>
    <lineage>
        <taxon>Bacteria</taxon>
        <taxon>Bacillati</taxon>
        <taxon>Actinomycetota</taxon>
        <taxon>Actinomycetes</taxon>
        <taxon>Mycobacteriales</taxon>
        <taxon>Nocardiaceae</taxon>
        <taxon>Nocardia</taxon>
    </lineage>
</organism>
<protein>
    <submittedName>
        <fullName evidence="2">Uncharacterized protein</fullName>
    </submittedName>
</protein>
<evidence type="ECO:0000313" key="2">
    <source>
        <dbReference type="EMBL" id="MEU2120275.1"/>
    </source>
</evidence>
<evidence type="ECO:0000313" key="3">
    <source>
        <dbReference type="Proteomes" id="UP001550535"/>
    </source>
</evidence>
<keyword evidence="1" id="KW-1133">Transmembrane helix</keyword>
<feature type="transmembrane region" description="Helical" evidence="1">
    <location>
        <begin position="24"/>
        <end position="42"/>
    </location>
</feature>
<keyword evidence="1" id="KW-0472">Membrane</keyword>
<proteinExistence type="predicted"/>
<comment type="caution">
    <text evidence="2">The sequence shown here is derived from an EMBL/GenBank/DDBJ whole genome shotgun (WGS) entry which is preliminary data.</text>
</comment>
<name>A0ABV2X300_9NOCA</name>
<dbReference type="EMBL" id="JBEYBR010000001">
    <property type="protein sequence ID" value="MEU2120275.1"/>
    <property type="molecule type" value="Genomic_DNA"/>
</dbReference>
<keyword evidence="1" id="KW-0812">Transmembrane</keyword>